<dbReference type="AlphaFoldDB" id="A0A0X3QDI2"/>
<feature type="region of interest" description="Disordered" evidence="8">
    <location>
        <begin position="437"/>
        <end position="818"/>
    </location>
</feature>
<dbReference type="Pfam" id="PF00271">
    <property type="entry name" value="Helicase_C"/>
    <property type="match status" value="1"/>
</dbReference>
<dbReference type="EMBL" id="GEEE01005699">
    <property type="protein sequence ID" value="JAP57526.1"/>
    <property type="molecule type" value="Transcribed_RNA"/>
</dbReference>
<feature type="non-terminal residue" evidence="12">
    <location>
        <position position="1"/>
    </location>
</feature>
<keyword evidence="2" id="KW-0547">Nucleotide-binding</keyword>
<dbReference type="InterPro" id="IPR014014">
    <property type="entry name" value="RNA_helicase_DEAD_Q_motif"/>
</dbReference>
<dbReference type="InterPro" id="IPR027417">
    <property type="entry name" value="P-loop_NTPase"/>
</dbReference>
<dbReference type="EC" id="3.6.4.13" evidence="1"/>
<feature type="domain" description="Helicase ATP-binding" evidence="9">
    <location>
        <begin position="89"/>
        <end position="264"/>
    </location>
</feature>
<evidence type="ECO:0000313" key="12">
    <source>
        <dbReference type="EMBL" id="JAP57526.1"/>
    </source>
</evidence>
<keyword evidence="3" id="KW-0378">Hydrolase</keyword>
<gene>
    <name evidence="12" type="primary">DDX17</name>
    <name evidence="12" type="ORF">TR148536</name>
</gene>
<dbReference type="GO" id="GO:0003724">
    <property type="term" value="F:RNA helicase activity"/>
    <property type="evidence" value="ECO:0007669"/>
    <property type="project" value="UniProtKB-EC"/>
</dbReference>
<dbReference type="InterPro" id="IPR014001">
    <property type="entry name" value="Helicase_ATP-bd"/>
</dbReference>
<dbReference type="GO" id="GO:0005524">
    <property type="term" value="F:ATP binding"/>
    <property type="evidence" value="ECO:0007669"/>
    <property type="project" value="UniProtKB-KW"/>
</dbReference>
<dbReference type="PROSITE" id="PS51194">
    <property type="entry name" value="HELICASE_CTER"/>
    <property type="match status" value="1"/>
</dbReference>
<feature type="compositionally biased region" description="Polar residues" evidence="8">
    <location>
        <begin position="774"/>
        <end position="789"/>
    </location>
</feature>
<accession>A0A0X3QDI2</accession>
<feature type="compositionally biased region" description="Basic residues" evidence="8">
    <location>
        <begin position="471"/>
        <end position="515"/>
    </location>
</feature>
<dbReference type="FunFam" id="3.40.50.300:FF:000079">
    <property type="entry name" value="probable ATP-dependent RNA helicase DDX17"/>
    <property type="match status" value="1"/>
</dbReference>
<feature type="compositionally biased region" description="Low complexity" evidence="8">
    <location>
        <begin position="641"/>
        <end position="653"/>
    </location>
</feature>
<feature type="compositionally biased region" description="Basic and acidic residues" evidence="8">
    <location>
        <begin position="790"/>
        <end position="812"/>
    </location>
</feature>
<evidence type="ECO:0000256" key="7">
    <source>
        <dbReference type="PROSITE-ProRule" id="PRU00552"/>
    </source>
</evidence>
<dbReference type="InterPro" id="IPR001650">
    <property type="entry name" value="Helicase_C-like"/>
</dbReference>
<dbReference type="PANTHER" id="PTHR47958">
    <property type="entry name" value="ATP-DEPENDENT RNA HELICASE DBP3"/>
    <property type="match status" value="1"/>
</dbReference>
<keyword evidence="4 12" id="KW-0347">Helicase</keyword>
<name>A0A0X3QDI2_SCHSO</name>
<dbReference type="PROSITE" id="PS51192">
    <property type="entry name" value="HELICASE_ATP_BIND_1"/>
    <property type="match status" value="1"/>
</dbReference>
<evidence type="ECO:0000259" key="11">
    <source>
        <dbReference type="PROSITE" id="PS51195"/>
    </source>
</evidence>
<proteinExistence type="predicted"/>
<dbReference type="InterPro" id="IPR011545">
    <property type="entry name" value="DEAD/DEAH_box_helicase_dom"/>
</dbReference>
<dbReference type="FunFam" id="3.40.50.300:FF:000008">
    <property type="entry name" value="ATP-dependent RNA helicase RhlB"/>
    <property type="match status" value="1"/>
</dbReference>
<dbReference type="CDD" id="cd18787">
    <property type="entry name" value="SF2_C_DEAD"/>
    <property type="match status" value="1"/>
</dbReference>
<evidence type="ECO:0000256" key="4">
    <source>
        <dbReference type="ARBA" id="ARBA00022806"/>
    </source>
</evidence>
<dbReference type="GO" id="GO:0003676">
    <property type="term" value="F:nucleic acid binding"/>
    <property type="evidence" value="ECO:0007669"/>
    <property type="project" value="InterPro"/>
</dbReference>
<evidence type="ECO:0000256" key="5">
    <source>
        <dbReference type="ARBA" id="ARBA00022840"/>
    </source>
</evidence>
<dbReference type="SMART" id="SM00487">
    <property type="entry name" value="DEXDc"/>
    <property type="match status" value="1"/>
</dbReference>
<feature type="compositionally biased region" description="Gly residues" evidence="8">
    <location>
        <begin position="439"/>
        <end position="451"/>
    </location>
</feature>
<protein>
    <recommendedName>
        <fullName evidence="1">RNA helicase</fullName>
        <ecNumber evidence="1">3.6.4.13</ecNumber>
    </recommendedName>
</protein>
<evidence type="ECO:0000259" key="9">
    <source>
        <dbReference type="PROSITE" id="PS51192"/>
    </source>
</evidence>
<dbReference type="PROSITE" id="PS51195">
    <property type="entry name" value="Q_MOTIF"/>
    <property type="match status" value="1"/>
</dbReference>
<organism evidence="12">
    <name type="scientific">Schistocephalus solidus</name>
    <name type="common">Tapeworm</name>
    <dbReference type="NCBI Taxonomy" id="70667"/>
    <lineage>
        <taxon>Eukaryota</taxon>
        <taxon>Metazoa</taxon>
        <taxon>Spiralia</taxon>
        <taxon>Lophotrochozoa</taxon>
        <taxon>Platyhelminthes</taxon>
        <taxon>Cestoda</taxon>
        <taxon>Eucestoda</taxon>
        <taxon>Diphyllobothriidea</taxon>
        <taxon>Diphyllobothriidae</taxon>
        <taxon>Schistocephalus</taxon>
    </lineage>
</organism>
<dbReference type="Pfam" id="PF00270">
    <property type="entry name" value="DEAD"/>
    <property type="match status" value="1"/>
</dbReference>
<dbReference type="SUPFAM" id="SSF52540">
    <property type="entry name" value="P-loop containing nucleoside triphosphate hydrolases"/>
    <property type="match status" value="1"/>
</dbReference>
<evidence type="ECO:0000256" key="3">
    <source>
        <dbReference type="ARBA" id="ARBA00022801"/>
    </source>
</evidence>
<feature type="compositionally biased region" description="Basic and acidic residues" evidence="8">
    <location>
        <begin position="671"/>
        <end position="703"/>
    </location>
</feature>
<comment type="catalytic activity">
    <reaction evidence="6">
        <text>ATP + H2O = ADP + phosphate + H(+)</text>
        <dbReference type="Rhea" id="RHEA:13065"/>
        <dbReference type="ChEBI" id="CHEBI:15377"/>
        <dbReference type="ChEBI" id="CHEBI:15378"/>
        <dbReference type="ChEBI" id="CHEBI:30616"/>
        <dbReference type="ChEBI" id="CHEBI:43474"/>
        <dbReference type="ChEBI" id="CHEBI:456216"/>
        <dbReference type="EC" id="3.6.4.13"/>
    </reaction>
</comment>
<feature type="compositionally biased region" description="Basic residues" evidence="8">
    <location>
        <begin position="624"/>
        <end position="639"/>
    </location>
</feature>
<evidence type="ECO:0000259" key="10">
    <source>
        <dbReference type="PROSITE" id="PS51194"/>
    </source>
</evidence>
<feature type="compositionally biased region" description="Basic and acidic residues" evidence="8">
    <location>
        <begin position="743"/>
        <end position="759"/>
    </location>
</feature>
<dbReference type="Gene3D" id="3.40.50.300">
    <property type="entry name" value="P-loop containing nucleotide triphosphate hydrolases"/>
    <property type="match status" value="2"/>
</dbReference>
<feature type="domain" description="DEAD-box RNA helicase Q" evidence="11">
    <location>
        <begin position="58"/>
        <end position="86"/>
    </location>
</feature>
<sequence length="818" mass="93099">PGQKLRPVDWKNERLVKFEKEFYRESSSVRKRSSAEIKQFRKDSKITTEGEDVPRPIFKFSEAGFPKSVMDVIRDNKWKNPTAIQAQGWPIALSGKDVVGIAQTGSGKTAAFLLPAIVHIKAQPSMKRLDGPIALILVTTRELAQQVEKVAREFCSNAGLKCACLYGGAPRVPQLRQLERYPEVVIATPGRLLDFLETKDTNLRRCTYLVVDEADRMLDMGFEPSLRRIISQVRPDRQTLMWSATWPKEVRSLARDFLHKFVQINIGSQDLSANHNIKQIVEVIPESKKYDRLVLLLKEFGKAKSIIFVETRKKADELCYRLYDRGFATAAMHGNKQQREREAVLDDFRRGKVNILVATDIASRGLDIQDIGYIVNYDYPTHAEDYVHRIGRTGRCHNKGTAYTFFTSDNPRTAHQLVKVLEEAKQKIPKKLEDLASYVGGGGRSRYGGQNGTKEVRRWRRASSSESDSRRRSRSTPKRRSRSRSPRRPKKTSPKPRPRSRSRSHSVSQSRHHRSRDSASTEKLKSKKKHTCSPTPEKKKPRKRSRSESSRCSSVSEKAKRRRYSPCKSPADRIPLSRSESSQGRPAAKVSAGRGYSIYKPRTRRDSSTSRAVDRSDRSFPKEHSRHGRSVSKDRRRPNRSLSTSKSQHTYSSSKKRTSRDRSLSKKPGRHDRSVSKEAGHPDRSLSREDIRQGRSTSKKDGMYSRSVSKNHQRSRSLSERSDPLNCSLSSKHDWHNSPLIRHSPDLNRSRSVSRDGRGSSRSSSVSPRKHVNGVQSSPEELYLSGQSSRESDGERRVASPRRNPDSHESRRSSNVSS</sequence>
<feature type="compositionally biased region" description="Basic residues" evidence="8">
    <location>
        <begin position="654"/>
        <end position="670"/>
    </location>
</feature>
<feature type="compositionally biased region" description="Basic and acidic residues" evidence="8">
    <location>
        <begin position="604"/>
        <end position="623"/>
    </location>
</feature>
<evidence type="ECO:0000256" key="8">
    <source>
        <dbReference type="SAM" id="MobiDB-lite"/>
    </source>
</evidence>
<dbReference type="GO" id="GO:0016787">
    <property type="term" value="F:hydrolase activity"/>
    <property type="evidence" value="ECO:0007669"/>
    <property type="project" value="UniProtKB-KW"/>
</dbReference>
<dbReference type="SMART" id="SM00490">
    <property type="entry name" value="HELICc"/>
    <property type="match status" value="1"/>
</dbReference>
<keyword evidence="5" id="KW-0067">ATP-binding</keyword>
<evidence type="ECO:0000256" key="6">
    <source>
        <dbReference type="ARBA" id="ARBA00047984"/>
    </source>
</evidence>
<feature type="short sequence motif" description="Q motif" evidence="7">
    <location>
        <begin position="58"/>
        <end position="86"/>
    </location>
</feature>
<dbReference type="InterPro" id="IPR000629">
    <property type="entry name" value="RNA-helicase_DEAD-box_CS"/>
</dbReference>
<evidence type="ECO:0000256" key="2">
    <source>
        <dbReference type="ARBA" id="ARBA00022741"/>
    </source>
</evidence>
<reference evidence="12" key="1">
    <citation type="submission" date="2016-01" db="EMBL/GenBank/DDBJ databases">
        <title>Reference transcriptome for the parasite Schistocephalus solidus: insights into the molecular evolution of parasitism.</title>
        <authorList>
            <person name="Hebert F.O."/>
            <person name="Grambauer S."/>
            <person name="Barber I."/>
            <person name="Landry C.R."/>
            <person name="Aubin-Horth N."/>
        </authorList>
    </citation>
    <scope>NUCLEOTIDE SEQUENCE</scope>
</reference>
<evidence type="ECO:0000256" key="1">
    <source>
        <dbReference type="ARBA" id="ARBA00012552"/>
    </source>
</evidence>
<dbReference type="PROSITE" id="PS00039">
    <property type="entry name" value="DEAD_ATP_HELICASE"/>
    <property type="match status" value="1"/>
</dbReference>
<feature type="domain" description="Helicase C-terminal" evidence="10">
    <location>
        <begin position="276"/>
        <end position="436"/>
    </location>
</feature>